<evidence type="ECO:0000256" key="1">
    <source>
        <dbReference type="SAM" id="SignalP"/>
    </source>
</evidence>
<gene>
    <name evidence="2" type="ORF">EC844_101339</name>
</gene>
<feature type="chain" id="PRO_5020909095" evidence="1">
    <location>
        <begin position="21"/>
        <end position="75"/>
    </location>
</feature>
<keyword evidence="3" id="KW-1185">Reference proteome</keyword>
<name>A0A4V2R248_ACICA</name>
<dbReference type="InterPro" id="IPR009468">
    <property type="entry name" value="DUF1090"/>
</dbReference>
<dbReference type="Pfam" id="PF06476">
    <property type="entry name" value="DUF1090"/>
    <property type="match status" value="1"/>
</dbReference>
<proteinExistence type="predicted"/>
<dbReference type="Proteomes" id="UP000294963">
    <property type="component" value="Unassembled WGS sequence"/>
</dbReference>
<organism evidence="2 3">
    <name type="scientific">Acinetobacter calcoaceticus</name>
    <dbReference type="NCBI Taxonomy" id="471"/>
    <lineage>
        <taxon>Bacteria</taxon>
        <taxon>Pseudomonadati</taxon>
        <taxon>Pseudomonadota</taxon>
        <taxon>Gammaproteobacteria</taxon>
        <taxon>Moraxellales</taxon>
        <taxon>Moraxellaceae</taxon>
        <taxon>Acinetobacter</taxon>
        <taxon>Acinetobacter calcoaceticus/baumannii complex</taxon>
    </lineage>
</organism>
<keyword evidence="1" id="KW-0732">Signal</keyword>
<evidence type="ECO:0000313" key="2">
    <source>
        <dbReference type="EMBL" id="TCM71058.1"/>
    </source>
</evidence>
<sequence>MLIRALLLLSVSLFSVQCFAYDAKSCQIKKQKLQQQLEYAKKYNNSYRVRGLERAIADVDRKCAPILKQAAATGK</sequence>
<dbReference type="EMBL" id="SLVJ01000001">
    <property type="protein sequence ID" value="TCM71058.1"/>
    <property type="molecule type" value="Genomic_DNA"/>
</dbReference>
<protein>
    <submittedName>
        <fullName evidence="2">Uncharacterized protein DUF1090</fullName>
    </submittedName>
</protein>
<dbReference type="AlphaFoldDB" id="A0A4V2R248"/>
<comment type="caution">
    <text evidence="2">The sequence shown here is derived from an EMBL/GenBank/DDBJ whole genome shotgun (WGS) entry which is preliminary data.</text>
</comment>
<feature type="signal peptide" evidence="1">
    <location>
        <begin position="1"/>
        <end position="20"/>
    </location>
</feature>
<dbReference type="OrthoDB" id="8689941at2"/>
<reference evidence="2 3" key="1">
    <citation type="submission" date="2019-03" db="EMBL/GenBank/DDBJ databases">
        <title>Genomic analyses of the natural microbiome of Caenorhabditis elegans.</title>
        <authorList>
            <person name="Samuel B."/>
        </authorList>
    </citation>
    <scope>NUCLEOTIDE SEQUENCE [LARGE SCALE GENOMIC DNA]</scope>
    <source>
        <strain evidence="2 3">JUb89</strain>
    </source>
</reference>
<evidence type="ECO:0000313" key="3">
    <source>
        <dbReference type="Proteomes" id="UP000294963"/>
    </source>
</evidence>
<accession>A0A4V2R248</accession>